<evidence type="ECO:0000259" key="5">
    <source>
        <dbReference type="PROSITE" id="PS50075"/>
    </source>
</evidence>
<dbReference type="Gene3D" id="2.30.38.10">
    <property type="entry name" value="Luciferase, Domain 3"/>
    <property type="match status" value="1"/>
</dbReference>
<name>A0ABR0CGT2_PURLI</name>
<dbReference type="Gene3D" id="3.40.50.12780">
    <property type="entry name" value="N-terminal domain of ligase-like"/>
    <property type="match status" value="1"/>
</dbReference>
<dbReference type="Gene3D" id="3.40.50.980">
    <property type="match status" value="2"/>
</dbReference>
<dbReference type="CDD" id="cd05918">
    <property type="entry name" value="A_NRPS_SidN3_like"/>
    <property type="match status" value="2"/>
</dbReference>
<dbReference type="Pfam" id="PF00668">
    <property type="entry name" value="Condensation"/>
    <property type="match status" value="3"/>
</dbReference>
<comment type="caution">
    <text evidence="6">The sequence shown here is derived from an EMBL/GenBank/DDBJ whole genome shotgun (WGS) entry which is preliminary data.</text>
</comment>
<dbReference type="InterPro" id="IPR000873">
    <property type="entry name" value="AMP-dep_synth/lig_dom"/>
</dbReference>
<dbReference type="Proteomes" id="UP001287286">
    <property type="component" value="Unassembled WGS sequence"/>
</dbReference>
<dbReference type="Pfam" id="PF00501">
    <property type="entry name" value="AMP-binding"/>
    <property type="match status" value="2"/>
</dbReference>
<dbReference type="PROSITE" id="PS50075">
    <property type="entry name" value="CARRIER"/>
    <property type="match status" value="3"/>
</dbReference>
<dbReference type="Pfam" id="PF00550">
    <property type="entry name" value="PP-binding"/>
    <property type="match status" value="2"/>
</dbReference>
<dbReference type="SMART" id="SM00823">
    <property type="entry name" value="PKS_PP"/>
    <property type="match status" value="2"/>
</dbReference>
<dbReference type="Gene3D" id="3.30.300.30">
    <property type="match status" value="3"/>
</dbReference>
<dbReference type="InterPro" id="IPR020845">
    <property type="entry name" value="AMP-binding_CS"/>
</dbReference>
<dbReference type="SUPFAM" id="SSF56801">
    <property type="entry name" value="Acetyl-CoA synthetase-like"/>
    <property type="match status" value="3"/>
</dbReference>
<dbReference type="CDD" id="cd19545">
    <property type="entry name" value="FUM14_C_NRPS-like"/>
    <property type="match status" value="2"/>
</dbReference>
<keyword evidence="1" id="KW-0596">Phosphopantetheine</keyword>
<gene>
    <name evidence="6" type="ORF">Purlil1_118</name>
</gene>
<keyword evidence="3" id="KW-0436">Ligase</keyword>
<evidence type="ECO:0000256" key="1">
    <source>
        <dbReference type="ARBA" id="ARBA00022450"/>
    </source>
</evidence>
<feature type="domain" description="Carrier" evidence="5">
    <location>
        <begin position="2603"/>
        <end position="2679"/>
    </location>
</feature>
<dbReference type="NCBIfam" id="TIGR01733">
    <property type="entry name" value="AA-adenyl-dom"/>
    <property type="match status" value="1"/>
</dbReference>
<feature type="domain" description="Carrier" evidence="5">
    <location>
        <begin position="842"/>
        <end position="918"/>
    </location>
</feature>
<keyword evidence="2" id="KW-0597">Phosphoprotein</keyword>
<evidence type="ECO:0000313" key="7">
    <source>
        <dbReference type="Proteomes" id="UP001287286"/>
    </source>
</evidence>
<dbReference type="SMART" id="SM01294">
    <property type="entry name" value="PKS_PP_betabranch"/>
    <property type="match status" value="1"/>
</dbReference>
<dbReference type="InterPro" id="IPR023213">
    <property type="entry name" value="CAT-like_dom_sf"/>
</dbReference>
<comment type="similarity">
    <text evidence="4">Belongs to the NRP synthetase family.</text>
</comment>
<protein>
    <recommendedName>
        <fullName evidence="5">Carrier domain-containing protein</fullName>
    </recommendedName>
</protein>
<organism evidence="6 7">
    <name type="scientific">Purpureocillium lilacinum</name>
    <name type="common">Paecilomyces lilacinus</name>
    <dbReference type="NCBI Taxonomy" id="33203"/>
    <lineage>
        <taxon>Eukaryota</taxon>
        <taxon>Fungi</taxon>
        <taxon>Dikarya</taxon>
        <taxon>Ascomycota</taxon>
        <taxon>Pezizomycotina</taxon>
        <taxon>Sordariomycetes</taxon>
        <taxon>Hypocreomycetidae</taxon>
        <taxon>Hypocreales</taxon>
        <taxon>Ophiocordycipitaceae</taxon>
        <taxon>Purpureocillium</taxon>
    </lineage>
</organism>
<accession>A0ABR0CGT2</accession>
<evidence type="ECO:0000256" key="3">
    <source>
        <dbReference type="ARBA" id="ARBA00022598"/>
    </source>
</evidence>
<sequence>MLFNILRVDAIEILRAFVCDTLSVVPWIGRGLLPASRLHIPVKKMAVEAKQATMMAPDFAGLKSDNHLATQDSSGPGVAQQPLVRDIHDIQLCQCHDECADLPVKLQAAWALLVAIYTNSTDVIFGINSSSAVNEPDTTKLARPCPVRLQIDWQSTVLECLKSIRSRTGEMVVEQDATTSVDPFGDVLVPGVRASETALVVLDKGDFGHERTEAERQQWGRYYLVVECLPVGSRTLRISLHSSSPDLDGTCSHRMISQFAHLVRQLCSFDTTYCSHTRSAKRLIDLNPLCGEDKEQIWIWNASLPRTVDSLLHGLFSQSVMSHPQRVAIDAWDGSLSYAELDEKSTNLAAKLIADGVADAGKVVPLCFDKTIWTTITILAIAKAGSIFVLLDPHQPIERLKSIMDQLEATVVLARPSTAAIAKSLTQNVLFVDDTFLPDDPDLSAVTKRQSCLSPANTLYAVFTSGSTGVPKGVKISHANLCSAATHQARALGFANSRVLDSSSYSFDAYVFNTFYTLLSGGCLCVCSDTDRINRLQETCQEMRITLAQLTPSLSQVLDPEALPNLRTLILTGEKLNESVLTPWVTAGVRVVNAYGPTECTIMCAANTNVTSARETESIGCGLGATLWLADVNDIGRLAPIGAVGELLIEGPLIGQGYLGDEVKTQEALCLPPPAGYLAGVAHAPQARLFRTRDLARYNVDGSISFIGRADTQIKINGQRVEVGEIEHWLGQYWLLDTRPVVEAVKWPSGATQLIAFVGTEADPTTTNGRLQDLIRHATSALTDHLPKYMIPSTYFPVQVIPMTASGKTDRKTLRQLALAAQDKLLPAHQSSPSHEQNGTQQPLTTHELMLRKQWAAALDTDESLVGPEDNFFAKGDSLAAIRLVALSRQNALAEFTVADVFRFPRLADLACHIGKREPPSSDKKTRAEMAPFSLLCETETDIDNLRAAISQAAMCSAADVEDAYPCSPVQEEMMALSALQPRDFVTYEVLRLPAEIDMAKLLSTLQRLAQGIPILRACITHTRVATGHDSHDLIQSVIRGSIPVSRYSALDECLDGEKARVVGLGDPLFRLATVEHDIDEDDRTSPAQRCLVLIMHHAIYDGWFLDLLMKAVRDDYAGIDQANLLPYGLFIQYLERSDRTKSADYWLNRLNSVDLRLFPAYPTPTYRPSPRSVHHSCIPAIPWVRATGVTPTTLIHAAWAMILSTHSGSDDVVFGATALGRQVPMTGIESVGGPTIATIPVRIKAEQATPVGEFLRRIQTQAAEAIPFTHFGIRNIRRLSLEAEMACQFRTFLVVQPPTTDADTDYLSLGRGSEDIMAFNTYALMLECSLNLTGGLDIRASFDEEVITSGQVREMLSQMERILTLLCSEDKASSVSDLMMRTTTDSWVGTCADKVPTHTPPIDEVELHLRSCMGRGISDVVVEIVELPELSKRIVAFLCVDSTTDLRDRVSVMCRDMANRFPRHLTPSHYLPVKQIPVSEHGGPDRHALQRLAQKADPRQFVTDSFYHATMSEDEGRDGALTEVEEVFRRLWASTIRVPVTSIGKGSSFLFLGGDSLTAMKFVAAARTEGYSVTVAEVLKTPILAEMAAIARRDADRTVSPATIPPFTLLDPGIDRGQLAAACHVSPKAVEDAYPCSPLQESMMSRTLQRPGDFVSRGLIELPPNVEVERLKRAWSTVAATTPILRTRIIDMAGRGLLQVMLDEPLSWHEYDNIDAVQEMAMGLGQPLIRFCIVRVTKGDQWSPSLLLTIHHAIYDRWSVLRILKAVESVYSNGTTHETLLPYNIFVNYLVRDLDEGEAKRFWAQYLSGLSAREFPCLPSRRYQPTTDAYLKHHVSGVQWPRSITPTTVLKAGWATVMSLYTNCDDTLFGMTVMGRQGPVAGIEAIAGPTIATVPIRVLIDWKESPLSLLRRVQSQAADMIPVEQYGLGRICRLGPDAELATQFQSLLVVQPPRSASSEDGMIGLQLGDDVEEGDATALTIECAIDDDHPAQGGGFVANVSYDTRVLDPTQAQRVASLFEHVVRQLCIHGESDDMALASIDMTTREDRDTIWTTNVDVPREWNMHLGIMLADRIAEQSDATAVRAWDGELSYGELYSRARRLAYTLVVDHGAGPEIALPICSAKSLWVPVAMLAVLMSGGTIVLMDPSQPQERLTQIVEQVGARVILTSSSTGAVVQQLGIRALVIDCESIYSLPASSAAVNDSSWVPELRPEDAAYIVFTSGSTGAPKGAAMTHANCCSALFHQNKALGITQQTRVIDLPSYAFDVCWEHFVQALYFGGCICIPSDAECLNDMTGAINRFEATFLQLTPSVARAVDPATVPSVEAVSLIGEALCMDDVTRWPRDVKVLNVYGPCECTPTATVATYGEDFFDSVTMGLSYGVNSWIVSTVQPDTLAPVGGEGELVLEGPLVGRGYLNAPEQNEKALINNPAWLSRGNGGSVPGRQGRLYRTGDLVKTDSRGRLVFMGRKDAQVKLRGQRVELGEVETHSRKILGPSFSVVAEVIDTNRGTSNMKAQSLALFICTAEDVSASGAEPPQLSLALFKDLSAQLAQSLPKYMVPSSFIRVEQFPLTASGKIHRKALRAIGAATKAEEMQNRSAAGELKSENERLLASSWAETLGITPDVIGRSDSFFDLGGDSLAAIHLVGVARKFQLHLTVLAIFRHPRLEDMARQLEETAEAPGRSVPAMSASAVTAALDAVPTPAEVSKALSIDAHSITEILPVTEFQEYAIRCTLAMPRTEWNYFALAFRSRADVTQLRRVCEQLFQKLDVFRSVFAQHGDGYVQVFLNHLEAPVTVTKTSGSLDAACADVCQQDLAEAVSLGSPFVRCFIVQSTETGEARLILGMSHACYDGISSARLAQVIGALYEERSLPDIGKFAEYLGNAPSRSEEALAHWSSVLEGSPPPLALNRDCPRAAPTPEIRVRLSKEVTLRRIPSSITTATVFAAALGAAMATQARCDDVVIGRAVSGRALPCSEQDPESVIGPCLNLVPARIRLARSSDATSVLTALQEQFTASIPHETTGLADIVKHCTSWPLDTSYGCVFYYQGMQDPRTSIAGNEVHLDALQLDRPDPPEPLRLDVTPLDGGEKYMLDLSVPTAACNLVDCSGLLDGMVDWLSRLGGDVPAVTSECSGSMPAEVFSRPLMVLEGPPVAEVLA</sequence>
<evidence type="ECO:0000256" key="4">
    <source>
        <dbReference type="ARBA" id="ARBA00029454"/>
    </source>
</evidence>
<dbReference type="SUPFAM" id="SSF47336">
    <property type="entry name" value="ACP-like"/>
    <property type="match status" value="3"/>
</dbReference>
<dbReference type="Gene3D" id="3.30.559.30">
    <property type="entry name" value="Nonribosomal peptide synthetase, condensation domain"/>
    <property type="match status" value="4"/>
</dbReference>
<proteinExistence type="inferred from homology"/>
<dbReference type="InterPro" id="IPR020806">
    <property type="entry name" value="PKS_PP-bd"/>
</dbReference>
<dbReference type="Gene3D" id="1.10.1200.10">
    <property type="entry name" value="ACP-like"/>
    <property type="match status" value="3"/>
</dbReference>
<dbReference type="InterPro" id="IPR010071">
    <property type="entry name" value="AA_adenyl_dom"/>
</dbReference>
<dbReference type="InterPro" id="IPR042099">
    <property type="entry name" value="ANL_N_sf"/>
</dbReference>
<reference evidence="6 7" key="1">
    <citation type="journal article" date="2024" name="Microbiol. Resour. Announc.">
        <title>Genome annotations for the ascomycete fungi Trichoderma harzianum, Trichoderma aggressivum, and Purpureocillium lilacinum.</title>
        <authorList>
            <person name="Beijen E.P.W."/>
            <person name="Ohm R.A."/>
        </authorList>
    </citation>
    <scope>NUCLEOTIDE SEQUENCE [LARGE SCALE GENOMIC DNA]</scope>
    <source>
        <strain evidence="6 7">CBS 150709</strain>
    </source>
</reference>
<evidence type="ECO:0000313" key="6">
    <source>
        <dbReference type="EMBL" id="KAK4095322.1"/>
    </source>
</evidence>
<keyword evidence="7" id="KW-1185">Reference proteome</keyword>
<dbReference type="SUPFAM" id="SSF52777">
    <property type="entry name" value="CoA-dependent acyltransferases"/>
    <property type="match status" value="7"/>
</dbReference>
<dbReference type="InterPro" id="IPR001242">
    <property type="entry name" value="Condensation_dom"/>
</dbReference>
<dbReference type="PANTHER" id="PTHR45527:SF3">
    <property type="entry name" value="SIDEROPHORE SYNTHETASE (EUROFUNG)"/>
    <property type="match status" value="1"/>
</dbReference>
<evidence type="ECO:0000256" key="2">
    <source>
        <dbReference type="ARBA" id="ARBA00022553"/>
    </source>
</evidence>
<feature type="domain" description="Carrier" evidence="5">
    <location>
        <begin position="1520"/>
        <end position="1596"/>
    </location>
</feature>
<dbReference type="InterPro" id="IPR036736">
    <property type="entry name" value="ACP-like_sf"/>
</dbReference>
<dbReference type="PANTHER" id="PTHR45527">
    <property type="entry name" value="NONRIBOSOMAL PEPTIDE SYNTHETASE"/>
    <property type="match status" value="1"/>
</dbReference>
<dbReference type="PROSITE" id="PS00455">
    <property type="entry name" value="AMP_BINDING"/>
    <property type="match status" value="1"/>
</dbReference>
<dbReference type="EMBL" id="JAWRVI010000001">
    <property type="protein sequence ID" value="KAK4095322.1"/>
    <property type="molecule type" value="Genomic_DNA"/>
</dbReference>
<dbReference type="InterPro" id="IPR045851">
    <property type="entry name" value="AMP-bd_C_sf"/>
</dbReference>
<dbReference type="Gene3D" id="3.30.559.10">
    <property type="entry name" value="Chloramphenicol acetyltransferase-like domain"/>
    <property type="match status" value="3"/>
</dbReference>
<dbReference type="InterPro" id="IPR009081">
    <property type="entry name" value="PP-bd_ACP"/>
</dbReference>